<dbReference type="RefSeq" id="WP_432385136.1">
    <property type="nucleotide sequence ID" value="NZ_JBOZPU010000015.1"/>
</dbReference>
<keyword evidence="1" id="KW-0812">Transmembrane</keyword>
<evidence type="ECO:0000313" key="3">
    <source>
        <dbReference type="Proteomes" id="UP000654004"/>
    </source>
</evidence>
<protein>
    <submittedName>
        <fullName evidence="2">Uncharacterized protein</fullName>
    </submittedName>
</protein>
<feature type="transmembrane region" description="Helical" evidence="1">
    <location>
        <begin position="12"/>
        <end position="34"/>
    </location>
</feature>
<dbReference type="Proteomes" id="UP000654004">
    <property type="component" value="Unassembled WGS sequence"/>
</dbReference>
<evidence type="ECO:0000313" key="2">
    <source>
        <dbReference type="EMBL" id="GGP87531.1"/>
    </source>
</evidence>
<evidence type="ECO:0000256" key="1">
    <source>
        <dbReference type="SAM" id="Phobius"/>
    </source>
</evidence>
<comment type="caution">
    <text evidence="2">The sequence shown here is derived from an EMBL/GenBank/DDBJ whole genome shotgun (WGS) entry which is preliminary data.</text>
</comment>
<gene>
    <name evidence="2" type="ORF">GCM10009410_21400</name>
</gene>
<dbReference type="EMBL" id="BMQW01000005">
    <property type="protein sequence ID" value="GGP87531.1"/>
    <property type="molecule type" value="Genomic_DNA"/>
</dbReference>
<name>A0ABQ2QNM8_9GAMM</name>
<reference evidence="3" key="1">
    <citation type="journal article" date="2019" name="Int. J. Syst. Evol. Microbiol.">
        <title>The Global Catalogue of Microorganisms (GCM) 10K type strain sequencing project: providing services to taxonomists for standard genome sequencing and annotation.</title>
        <authorList>
            <consortium name="The Broad Institute Genomics Platform"/>
            <consortium name="The Broad Institute Genome Sequencing Center for Infectious Disease"/>
            <person name="Wu L."/>
            <person name="Ma J."/>
        </authorList>
    </citation>
    <scope>NUCLEOTIDE SEQUENCE [LARGE SCALE GENOMIC DNA]</scope>
    <source>
        <strain evidence="3">JCM 32305</strain>
    </source>
</reference>
<keyword evidence="3" id="KW-1185">Reference proteome</keyword>
<sequence>MFDISNKHQSYGVLFVDVLTIIESCSLTITTIAIKLSIDSFLSTFSMKNLLLIIRLMNEFRDEFNKNGLGHDHGQFHCPVFCPNQYDSHPYSK</sequence>
<proteinExistence type="predicted"/>
<accession>A0ABQ2QNM8</accession>
<organism evidence="2 3">
    <name type="scientific">Shewanella ulleungensis</name>
    <dbReference type="NCBI Taxonomy" id="2282699"/>
    <lineage>
        <taxon>Bacteria</taxon>
        <taxon>Pseudomonadati</taxon>
        <taxon>Pseudomonadota</taxon>
        <taxon>Gammaproteobacteria</taxon>
        <taxon>Alteromonadales</taxon>
        <taxon>Shewanellaceae</taxon>
        <taxon>Shewanella</taxon>
    </lineage>
</organism>
<keyword evidence="1" id="KW-0472">Membrane</keyword>
<keyword evidence="1" id="KW-1133">Transmembrane helix</keyword>